<organism evidence="2 3">
    <name type="scientific">Clostridium gasigenes</name>
    <dbReference type="NCBI Taxonomy" id="94869"/>
    <lineage>
        <taxon>Bacteria</taxon>
        <taxon>Bacillati</taxon>
        <taxon>Bacillota</taxon>
        <taxon>Clostridia</taxon>
        <taxon>Eubacteriales</taxon>
        <taxon>Clostridiaceae</taxon>
        <taxon>Clostridium</taxon>
    </lineage>
</organism>
<dbReference type="OrthoDB" id="501284at2"/>
<dbReference type="InterPro" id="IPR012337">
    <property type="entry name" value="RNaseH-like_sf"/>
</dbReference>
<reference evidence="2 3" key="1">
    <citation type="submission" date="2016-10" db="EMBL/GenBank/DDBJ databases">
        <authorList>
            <person name="de Groot N.N."/>
        </authorList>
    </citation>
    <scope>NUCLEOTIDE SEQUENCE [LARGE SCALE GENOMIC DNA]</scope>
    <source>
        <strain evidence="2 3">DSM 12272</strain>
    </source>
</reference>
<dbReference type="PROSITE" id="PS50994">
    <property type="entry name" value="INTEGRASE"/>
    <property type="match status" value="1"/>
</dbReference>
<dbReference type="Pfam" id="PF09299">
    <property type="entry name" value="Mu-transpos_C"/>
    <property type="match status" value="1"/>
</dbReference>
<feature type="domain" description="Integrase catalytic" evidence="1">
    <location>
        <begin position="255"/>
        <end position="391"/>
    </location>
</feature>
<dbReference type="InterPro" id="IPR015378">
    <property type="entry name" value="Transposase-like_Mu_C"/>
</dbReference>
<dbReference type="Proteomes" id="UP000198597">
    <property type="component" value="Unassembled WGS sequence"/>
</dbReference>
<dbReference type="AlphaFoldDB" id="A0A1H0S280"/>
<dbReference type="SUPFAM" id="SSF53098">
    <property type="entry name" value="Ribonuclease H-like"/>
    <property type="match status" value="1"/>
</dbReference>
<dbReference type="GO" id="GO:0003676">
    <property type="term" value="F:nucleic acid binding"/>
    <property type="evidence" value="ECO:0007669"/>
    <property type="project" value="InterPro"/>
</dbReference>
<dbReference type="Gene3D" id="3.30.420.10">
    <property type="entry name" value="Ribonuclease H-like superfamily/Ribonuclease H"/>
    <property type="match status" value="1"/>
</dbReference>
<sequence length="681" mass="79755">MLFKENMIFELNEIQYRIIGSDEKNEDIFIIEMKRGSHWNNVINRSKLEDYFNKKLAKEVLTDKYSVAYETELSEKALKKQRLYREIIAFILKNSMNNEIFYSNSRKLIIDTTISKFNISESTIKRVFSRYLKNGKVISRLVNLNNCGGKGKERKITYKDEDIVAVDEQFRKVFKQGINKYYNTSKKNSIRVCYELTIRDYLRQNKDAKIPSLKQFYYWHNKLIENDKKSVITKRYGDRIYQQTGTAIVGSSMQNTLAPSDLYEVDSTILDLYIVSSMNRSLILGRPVLYMCINVYSRLIVSVNVTIEPFNSYTGMQTLLVNAFTDKVKYCKSFGIDIKQEEWDVKCIPNRILTDRGELLSGNIENAITNLGIIIQNTPPYSGQKKGIIEKSFERMHSLIRPFLEGWVENKFNKIERGNVDYRLRANVNLSEITKIIIKCVLFNNNHHVLNFYESDGLDIENDIAKIPRLIWEYGVKQKKGLLRELAEDVVKINLLPNREVTVTAKGVRFNKLYYVSSYSLEQGWHQKARLDGSFKIRISYNPNDLTEIYYIKEDGMTVDTLILVTHLSHYKGLSEEELNKIMEYEKTLNKKAEEEEVNAKIELYNEIENIAGKAKIEQERTKDKSISKTARLRNIRDNMEVEREHYRKDNADSRECNIDEDDNELGLFEDIANEWGDEYE</sequence>
<gene>
    <name evidence="2" type="ORF">SAMN04488529_104126</name>
</gene>
<evidence type="ECO:0000313" key="2">
    <source>
        <dbReference type="EMBL" id="SDP35804.1"/>
    </source>
</evidence>
<evidence type="ECO:0000313" key="3">
    <source>
        <dbReference type="Proteomes" id="UP000198597"/>
    </source>
</evidence>
<evidence type="ECO:0000259" key="1">
    <source>
        <dbReference type="PROSITE" id="PS50994"/>
    </source>
</evidence>
<dbReference type="InterPro" id="IPR036397">
    <property type="entry name" value="RNaseH_sf"/>
</dbReference>
<dbReference type="RefSeq" id="WP_089968623.1">
    <property type="nucleotide sequence ID" value="NZ_FNJM01000004.1"/>
</dbReference>
<protein>
    <submittedName>
        <fullName evidence="2">Mu transposase, C-terminal</fullName>
    </submittedName>
</protein>
<keyword evidence="3" id="KW-1185">Reference proteome</keyword>
<accession>A0A1H0S280</accession>
<name>A0A1H0S280_9CLOT</name>
<dbReference type="GO" id="GO:0015074">
    <property type="term" value="P:DNA integration"/>
    <property type="evidence" value="ECO:0007669"/>
    <property type="project" value="InterPro"/>
</dbReference>
<dbReference type="STRING" id="94869.SAMN04488529_104126"/>
<dbReference type="EMBL" id="FNJM01000004">
    <property type="protein sequence ID" value="SDP35804.1"/>
    <property type="molecule type" value="Genomic_DNA"/>
</dbReference>
<proteinExistence type="predicted"/>
<dbReference type="InterPro" id="IPR001584">
    <property type="entry name" value="Integrase_cat-core"/>
</dbReference>